<gene>
    <name evidence="4" type="ORF">SAMN06269250_3509</name>
</gene>
<dbReference type="PROSITE" id="PS50930">
    <property type="entry name" value="HTH_LYTTR"/>
    <property type="match status" value="1"/>
</dbReference>
<accession>A0A286G5C6</accession>
<evidence type="ECO:0000259" key="3">
    <source>
        <dbReference type="PROSITE" id="PS50930"/>
    </source>
</evidence>
<reference evidence="5" key="1">
    <citation type="submission" date="2017-09" db="EMBL/GenBank/DDBJ databases">
        <authorList>
            <person name="Varghese N."/>
            <person name="Submissions S."/>
        </authorList>
    </citation>
    <scope>NUCLEOTIDE SEQUENCE [LARGE SCALE GENOMIC DNA]</scope>
    <source>
        <strain evidence="5">DSM 29961</strain>
    </source>
</reference>
<dbReference type="PANTHER" id="PTHR37299:SF1">
    <property type="entry name" value="STAGE 0 SPORULATION PROTEIN A HOMOLOG"/>
    <property type="match status" value="1"/>
</dbReference>
<dbReference type="InterPro" id="IPR007492">
    <property type="entry name" value="LytTR_DNA-bd_dom"/>
</dbReference>
<feature type="domain" description="HTH LytTR-type" evidence="3">
    <location>
        <begin position="135"/>
        <end position="228"/>
    </location>
</feature>
<dbReference type="Proteomes" id="UP000219452">
    <property type="component" value="Unassembled WGS sequence"/>
</dbReference>
<dbReference type="PANTHER" id="PTHR37299">
    <property type="entry name" value="TRANSCRIPTIONAL REGULATOR-RELATED"/>
    <property type="match status" value="1"/>
</dbReference>
<dbReference type="SMART" id="SM00850">
    <property type="entry name" value="LytTR"/>
    <property type="match status" value="1"/>
</dbReference>
<comment type="caution">
    <text evidence="1">Lacks conserved residue(s) required for the propagation of feature annotation.</text>
</comment>
<dbReference type="AlphaFoldDB" id="A0A286G5C6"/>
<evidence type="ECO:0000256" key="1">
    <source>
        <dbReference type="PROSITE-ProRule" id="PRU00169"/>
    </source>
</evidence>
<evidence type="ECO:0000313" key="4">
    <source>
        <dbReference type="EMBL" id="SOD90695.1"/>
    </source>
</evidence>
<name>A0A286G5C6_9BACT</name>
<feature type="domain" description="Response regulatory" evidence="2">
    <location>
        <begin position="2"/>
        <end position="114"/>
    </location>
</feature>
<dbReference type="PROSITE" id="PS50110">
    <property type="entry name" value="RESPONSE_REGULATORY"/>
    <property type="match status" value="1"/>
</dbReference>
<dbReference type="Pfam" id="PF04397">
    <property type="entry name" value="LytTR"/>
    <property type="match status" value="1"/>
</dbReference>
<dbReference type="Pfam" id="PF00072">
    <property type="entry name" value="Response_reg"/>
    <property type="match status" value="1"/>
</dbReference>
<protein>
    <submittedName>
        <fullName evidence="4">Two component transcriptional regulator, LytTR family</fullName>
    </submittedName>
</protein>
<dbReference type="Gene3D" id="3.40.50.2300">
    <property type="match status" value="1"/>
</dbReference>
<proteinExistence type="predicted"/>
<sequence length="228" mass="25853">MTILLLEADPIWQLKLRMILEEFTDTAIVLVTTLQEASDFLNHSTPDAVIANVELDGLLSFQLFADVSRTYPIIFITGQPDDSHLRQSLSLSNAGLLVKPFHAYTLVSALETRLNQNKASVFKNESSKTLSVIGKHRQTLQLPLSKIIYIEAEGNYAIIYQDNTKHSVKRALHTIVPELDMSFGRVHKSFIINFGFVNRVNLTEKYINLNGQKIPIGRKYRQEVLSRI</sequence>
<dbReference type="InterPro" id="IPR011006">
    <property type="entry name" value="CheY-like_superfamily"/>
</dbReference>
<dbReference type="InterPro" id="IPR046947">
    <property type="entry name" value="LytR-like"/>
</dbReference>
<dbReference type="InterPro" id="IPR001789">
    <property type="entry name" value="Sig_transdc_resp-reg_receiver"/>
</dbReference>
<organism evidence="4 5">
    <name type="scientific">Spirosoma fluviale</name>
    <dbReference type="NCBI Taxonomy" id="1597977"/>
    <lineage>
        <taxon>Bacteria</taxon>
        <taxon>Pseudomonadati</taxon>
        <taxon>Bacteroidota</taxon>
        <taxon>Cytophagia</taxon>
        <taxon>Cytophagales</taxon>
        <taxon>Cytophagaceae</taxon>
        <taxon>Spirosoma</taxon>
    </lineage>
</organism>
<dbReference type="EMBL" id="OCNH01000002">
    <property type="protein sequence ID" value="SOD90695.1"/>
    <property type="molecule type" value="Genomic_DNA"/>
</dbReference>
<dbReference type="GO" id="GO:0003677">
    <property type="term" value="F:DNA binding"/>
    <property type="evidence" value="ECO:0007669"/>
    <property type="project" value="InterPro"/>
</dbReference>
<dbReference type="SMART" id="SM00448">
    <property type="entry name" value="REC"/>
    <property type="match status" value="1"/>
</dbReference>
<dbReference type="OrthoDB" id="940990at2"/>
<keyword evidence="5" id="KW-1185">Reference proteome</keyword>
<dbReference type="Gene3D" id="2.40.50.1020">
    <property type="entry name" value="LytTr DNA-binding domain"/>
    <property type="match status" value="1"/>
</dbReference>
<evidence type="ECO:0000259" key="2">
    <source>
        <dbReference type="PROSITE" id="PS50110"/>
    </source>
</evidence>
<dbReference type="RefSeq" id="WP_097127028.1">
    <property type="nucleotide sequence ID" value="NZ_OCNH01000002.1"/>
</dbReference>
<evidence type="ECO:0000313" key="5">
    <source>
        <dbReference type="Proteomes" id="UP000219452"/>
    </source>
</evidence>
<dbReference type="SUPFAM" id="SSF52172">
    <property type="entry name" value="CheY-like"/>
    <property type="match status" value="1"/>
</dbReference>
<dbReference type="GO" id="GO:0000156">
    <property type="term" value="F:phosphorelay response regulator activity"/>
    <property type="evidence" value="ECO:0007669"/>
    <property type="project" value="InterPro"/>
</dbReference>